<keyword evidence="2" id="KW-1185">Reference proteome</keyword>
<dbReference type="InterPro" id="IPR017587">
    <property type="entry name" value="YqeC"/>
</dbReference>
<evidence type="ECO:0000313" key="1">
    <source>
        <dbReference type="EMBL" id="PPS22331.1"/>
    </source>
</evidence>
<dbReference type="Pfam" id="PF19842">
    <property type="entry name" value="YqeC"/>
    <property type="match status" value="1"/>
</dbReference>
<feature type="non-terminal residue" evidence="1">
    <location>
        <position position="203"/>
    </location>
</feature>
<evidence type="ECO:0008006" key="3">
    <source>
        <dbReference type="Google" id="ProtNLM"/>
    </source>
</evidence>
<dbReference type="RefSeq" id="WP_104618316.1">
    <property type="nucleotide sequence ID" value="NZ_JJMJ01000082.1"/>
</dbReference>
<dbReference type="NCBIfam" id="TIGR03172">
    <property type="entry name" value="selenium cofactor biosynthesis protein YqeC"/>
    <property type="match status" value="1"/>
</dbReference>
<protein>
    <recommendedName>
        <fullName evidence="3">Selenium-dependent hydroxylase accessory protein YqeC</fullName>
    </recommendedName>
</protein>
<reference evidence="1 2" key="1">
    <citation type="submission" date="2014-04" db="EMBL/GenBank/DDBJ databases">
        <title>Whole genome sequence of 'Brachyspira hampsonii' D13-03603F2.</title>
        <authorList>
            <person name="Patterson A.H."/>
            <person name="Chaban B."/>
            <person name="Fernando C."/>
            <person name="Harding J.C."/>
            <person name="Hill J.E."/>
        </authorList>
    </citation>
    <scope>NUCLEOTIDE SEQUENCE [LARGE SCALE GENOMIC DNA]</scope>
    <source>
        <strain evidence="1 2">D13-03603F2</strain>
    </source>
</reference>
<sequence>MSKVIVVCGAGGKTSYIKKLSESYKDKRVVITTTAKIFKPKKYTETIDSHSFDNDNIIVLGRYYDDKKLMYRGDDELKKAINLADIVLIEADGAKYYPIKIPNDEEPIIPEFLYGKIEKIVVVMGLHGLGRKFREVCFRYSLCSEIDSEKIVDFKTIKYIADKYYINKLKNKCGNISLYLNDFTRIIILHIKKQQFIILSFWQ</sequence>
<evidence type="ECO:0000313" key="2">
    <source>
        <dbReference type="Proteomes" id="UP000238924"/>
    </source>
</evidence>
<comment type="caution">
    <text evidence="1">The sequence shown here is derived from an EMBL/GenBank/DDBJ whole genome shotgun (WGS) entry which is preliminary data.</text>
</comment>
<gene>
    <name evidence="1" type="ORF">DJ52_05615</name>
</gene>
<proteinExistence type="predicted"/>
<organism evidence="1 2">
    <name type="scientific">Brachyspira murdochii</name>
    <dbReference type="NCBI Taxonomy" id="84378"/>
    <lineage>
        <taxon>Bacteria</taxon>
        <taxon>Pseudomonadati</taxon>
        <taxon>Spirochaetota</taxon>
        <taxon>Spirochaetia</taxon>
        <taxon>Brachyspirales</taxon>
        <taxon>Brachyspiraceae</taxon>
        <taxon>Brachyspira</taxon>
    </lineage>
</organism>
<accession>A0ABX5B4V8</accession>
<name>A0ABX5B4V8_9SPIR</name>
<dbReference type="EMBL" id="JJMJ01000082">
    <property type="protein sequence ID" value="PPS22331.1"/>
    <property type="molecule type" value="Genomic_DNA"/>
</dbReference>
<dbReference type="Proteomes" id="UP000238924">
    <property type="component" value="Unassembled WGS sequence"/>
</dbReference>